<keyword evidence="4" id="KW-1185">Reference proteome</keyword>
<dbReference type="SUPFAM" id="SSF52200">
    <property type="entry name" value="Toll/Interleukin receptor TIR domain"/>
    <property type="match status" value="1"/>
</dbReference>
<dbReference type="HOGENOM" id="CLU_009515_0_0_1"/>
<keyword evidence="1" id="KW-0812">Transmembrane</keyword>
<evidence type="ECO:0000313" key="4">
    <source>
        <dbReference type="Proteomes" id="UP000013827"/>
    </source>
</evidence>
<evidence type="ECO:0000313" key="3">
    <source>
        <dbReference type="EnsemblProtists" id="EOD15416"/>
    </source>
</evidence>
<protein>
    <recommendedName>
        <fullName evidence="2">TIR domain-containing protein</fullName>
    </recommendedName>
</protein>
<evidence type="ECO:0000256" key="1">
    <source>
        <dbReference type="SAM" id="Phobius"/>
    </source>
</evidence>
<proteinExistence type="predicted"/>
<name>A0A0D3IVY1_EMIH1</name>
<evidence type="ECO:0000259" key="2">
    <source>
        <dbReference type="Pfam" id="PF13676"/>
    </source>
</evidence>
<feature type="transmembrane region" description="Helical" evidence="1">
    <location>
        <begin position="394"/>
        <end position="412"/>
    </location>
</feature>
<dbReference type="EnsemblProtists" id="EOD15416">
    <property type="protein sequence ID" value="EOD15416"/>
    <property type="gene ID" value="EMIHUDRAFT_211623"/>
</dbReference>
<dbReference type="InterPro" id="IPR035897">
    <property type="entry name" value="Toll_tir_struct_dom_sf"/>
</dbReference>
<sequence>MSELQYFDHVQRGCVDCPAAGVRLVILFGVLFAAAATGVLFYLALTRIAACGRLGARAAHRLKYIELSVGFQPKLKVLLSFYQIGATLGPVYGVRLHESLTRWTDILDAFSLDVLGLTYPDSCIGSMRARILLSALWPILVILLGAIALASHTVAVWLLSDRAGHLRSDLGRATLGRVLYWAILVAYLVLPSVSRSIFKARKCESFSINVLDETRRSYLMADLDVLCSADDDKYRELDLIFWSFFVLWPVLVPLTFLVLLLSLRPAVRAQRISPLANACRFLWRDYDADFIFWEVFDLVRKLFLASLVLFIDQEYGSSKLLRLVVATVVSALFLAALALARPFKRSDDLHLACVANLLLTCCFCLGAVIQLCGDDNDLCYQLVGIQSGRRASEFVVVLTVAMLVASLLIVFFKTATAVRVPTLRLVSTGRAPILELPAACHFHAFISHAWGTGQDQTHTVVRRLQLLLPGVRIWLDVDNLDDVGKLEESVADSATFIIFLSSGYFRSWNCRRELYAALASVRPFIVVHEADTAKGGASLAALRDECRDSCVEVAPPAYPSYSGPGEVLTRVFEEAEPIVWVRVHDFQLESLKEVALRMLRQSPYYSLHLNELASGVTVPGEIGSHGFTGLVTILVCRENEGAHDVATEVKAAAAEGHSSTTAAPDSPDVVVIREASEVLKEANAPAPLQGRAVLLLYLNEKTFLDPSGTVARIVQTAMDRRIAIAPVAEQDPASGGVAFRQFFQQTPQVLQQPPYKLFDTLAVPLYPSQQHRKCCLARKGGRRVEPAAPAAESPEVEKAEGAWIGMQHLELTDD</sequence>
<feature type="transmembrane region" description="Helical" evidence="1">
    <location>
        <begin position="239"/>
        <end position="261"/>
    </location>
</feature>
<dbReference type="GO" id="GO:0007165">
    <property type="term" value="P:signal transduction"/>
    <property type="evidence" value="ECO:0007669"/>
    <property type="project" value="InterPro"/>
</dbReference>
<dbReference type="RefSeq" id="XP_005767845.1">
    <property type="nucleotide sequence ID" value="XM_005767788.1"/>
</dbReference>
<dbReference type="PaxDb" id="2903-EOD15416"/>
<dbReference type="GeneID" id="17261566"/>
<feature type="transmembrane region" description="Helical" evidence="1">
    <location>
        <begin position="290"/>
        <end position="311"/>
    </location>
</feature>
<reference evidence="4" key="1">
    <citation type="journal article" date="2013" name="Nature">
        <title>Pan genome of the phytoplankton Emiliania underpins its global distribution.</title>
        <authorList>
            <person name="Read B.A."/>
            <person name="Kegel J."/>
            <person name="Klute M.J."/>
            <person name="Kuo A."/>
            <person name="Lefebvre S.C."/>
            <person name="Maumus F."/>
            <person name="Mayer C."/>
            <person name="Miller J."/>
            <person name="Monier A."/>
            <person name="Salamov A."/>
            <person name="Young J."/>
            <person name="Aguilar M."/>
            <person name="Claverie J.M."/>
            <person name="Frickenhaus S."/>
            <person name="Gonzalez K."/>
            <person name="Herman E.K."/>
            <person name="Lin Y.C."/>
            <person name="Napier J."/>
            <person name="Ogata H."/>
            <person name="Sarno A.F."/>
            <person name="Shmutz J."/>
            <person name="Schroeder D."/>
            <person name="de Vargas C."/>
            <person name="Verret F."/>
            <person name="von Dassow P."/>
            <person name="Valentin K."/>
            <person name="Van de Peer Y."/>
            <person name="Wheeler G."/>
            <person name="Dacks J.B."/>
            <person name="Delwiche C.F."/>
            <person name="Dyhrman S.T."/>
            <person name="Glockner G."/>
            <person name="John U."/>
            <person name="Richards T."/>
            <person name="Worden A.Z."/>
            <person name="Zhang X."/>
            <person name="Grigoriev I.V."/>
            <person name="Allen A.E."/>
            <person name="Bidle K."/>
            <person name="Borodovsky M."/>
            <person name="Bowler C."/>
            <person name="Brownlee C."/>
            <person name="Cock J.M."/>
            <person name="Elias M."/>
            <person name="Gladyshev V.N."/>
            <person name="Groth M."/>
            <person name="Guda C."/>
            <person name="Hadaegh A."/>
            <person name="Iglesias-Rodriguez M.D."/>
            <person name="Jenkins J."/>
            <person name="Jones B.M."/>
            <person name="Lawson T."/>
            <person name="Leese F."/>
            <person name="Lindquist E."/>
            <person name="Lobanov A."/>
            <person name="Lomsadze A."/>
            <person name="Malik S.B."/>
            <person name="Marsh M.E."/>
            <person name="Mackinder L."/>
            <person name="Mock T."/>
            <person name="Mueller-Roeber B."/>
            <person name="Pagarete A."/>
            <person name="Parker M."/>
            <person name="Probert I."/>
            <person name="Quesneville H."/>
            <person name="Raines C."/>
            <person name="Rensing S.A."/>
            <person name="Riano-Pachon D.M."/>
            <person name="Richier S."/>
            <person name="Rokitta S."/>
            <person name="Shiraiwa Y."/>
            <person name="Soanes D.M."/>
            <person name="van der Giezen M."/>
            <person name="Wahlund T.M."/>
            <person name="Williams B."/>
            <person name="Wilson W."/>
            <person name="Wolfe G."/>
            <person name="Wurch L.L."/>
        </authorList>
    </citation>
    <scope>NUCLEOTIDE SEQUENCE</scope>
</reference>
<organism evidence="3 4">
    <name type="scientific">Emiliania huxleyi (strain CCMP1516)</name>
    <dbReference type="NCBI Taxonomy" id="280463"/>
    <lineage>
        <taxon>Eukaryota</taxon>
        <taxon>Haptista</taxon>
        <taxon>Haptophyta</taxon>
        <taxon>Prymnesiophyceae</taxon>
        <taxon>Isochrysidales</taxon>
        <taxon>Noelaerhabdaceae</taxon>
        <taxon>Emiliania</taxon>
    </lineage>
</organism>
<feature type="transmembrane region" description="Helical" evidence="1">
    <location>
        <begin position="135"/>
        <end position="158"/>
    </location>
</feature>
<dbReference type="KEGG" id="ehx:EMIHUDRAFT_211623"/>
<dbReference type="Gene3D" id="3.40.50.10140">
    <property type="entry name" value="Toll/interleukin-1 receptor homology (TIR) domain"/>
    <property type="match status" value="1"/>
</dbReference>
<dbReference type="eggNOG" id="ENOG502QSG1">
    <property type="taxonomic scope" value="Eukaryota"/>
</dbReference>
<keyword evidence="1" id="KW-1133">Transmembrane helix</keyword>
<keyword evidence="1" id="KW-0472">Membrane</keyword>
<dbReference type="AlphaFoldDB" id="A0A0D3IVY1"/>
<feature type="transmembrane region" description="Helical" evidence="1">
    <location>
        <begin position="20"/>
        <end position="45"/>
    </location>
</feature>
<dbReference type="InterPro" id="IPR000157">
    <property type="entry name" value="TIR_dom"/>
</dbReference>
<feature type="domain" description="TIR" evidence="2">
    <location>
        <begin position="445"/>
        <end position="528"/>
    </location>
</feature>
<dbReference type="Pfam" id="PF13676">
    <property type="entry name" value="TIR_2"/>
    <property type="match status" value="1"/>
</dbReference>
<dbReference type="Proteomes" id="UP000013827">
    <property type="component" value="Unassembled WGS sequence"/>
</dbReference>
<feature type="transmembrane region" description="Helical" evidence="1">
    <location>
        <begin position="349"/>
        <end position="373"/>
    </location>
</feature>
<feature type="transmembrane region" description="Helical" evidence="1">
    <location>
        <begin position="323"/>
        <end position="343"/>
    </location>
</feature>
<accession>A0A0D3IVY1</accession>
<reference evidence="3" key="2">
    <citation type="submission" date="2024-10" db="UniProtKB">
        <authorList>
            <consortium name="EnsemblProtists"/>
        </authorList>
    </citation>
    <scope>IDENTIFICATION</scope>
</reference>
<feature type="transmembrane region" description="Helical" evidence="1">
    <location>
        <begin position="178"/>
        <end position="198"/>
    </location>
</feature>